<protein>
    <submittedName>
        <fullName evidence="2">Uncharacterized protein</fullName>
    </submittedName>
</protein>
<gene>
    <name evidence="2" type="ORF">METZ01_LOCUS233643</name>
</gene>
<evidence type="ECO:0000256" key="1">
    <source>
        <dbReference type="SAM" id="Phobius"/>
    </source>
</evidence>
<feature type="transmembrane region" description="Helical" evidence="1">
    <location>
        <begin position="21"/>
        <end position="40"/>
    </location>
</feature>
<organism evidence="2">
    <name type="scientific">marine metagenome</name>
    <dbReference type="NCBI Taxonomy" id="408172"/>
    <lineage>
        <taxon>unclassified sequences</taxon>
        <taxon>metagenomes</taxon>
        <taxon>ecological metagenomes</taxon>
    </lineage>
</organism>
<keyword evidence="1" id="KW-0812">Transmembrane</keyword>
<dbReference type="EMBL" id="UINC01058481">
    <property type="protein sequence ID" value="SVB80789.1"/>
    <property type="molecule type" value="Genomic_DNA"/>
</dbReference>
<evidence type="ECO:0000313" key="2">
    <source>
        <dbReference type="EMBL" id="SVB80789.1"/>
    </source>
</evidence>
<dbReference type="AlphaFoldDB" id="A0A382H0R5"/>
<accession>A0A382H0R5</accession>
<name>A0A382H0R5_9ZZZZ</name>
<sequence>MIKLLSKEIEYINRGLIYATRLSVLVVLSVCVFGGCGIRAENFENTTEAIESLEKHRIIGCGDMDYLSAGATSGSSCKVEGSSRGFEIYTYENDAYTSCKSFNWCRKYLEESDGKCCKFVGNVLIITYYHSEAGLQLGDSLAQDLVD</sequence>
<reference evidence="2" key="1">
    <citation type="submission" date="2018-05" db="EMBL/GenBank/DDBJ databases">
        <authorList>
            <person name="Lanie J.A."/>
            <person name="Ng W.-L."/>
            <person name="Kazmierczak K.M."/>
            <person name="Andrzejewski T.M."/>
            <person name="Davidsen T.M."/>
            <person name="Wayne K.J."/>
            <person name="Tettelin H."/>
            <person name="Glass J.I."/>
            <person name="Rusch D."/>
            <person name="Podicherti R."/>
            <person name="Tsui H.-C.T."/>
            <person name="Winkler M.E."/>
        </authorList>
    </citation>
    <scope>NUCLEOTIDE SEQUENCE</scope>
</reference>
<keyword evidence="1" id="KW-1133">Transmembrane helix</keyword>
<keyword evidence="1" id="KW-0472">Membrane</keyword>
<proteinExistence type="predicted"/>